<protein>
    <submittedName>
        <fullName evidence="4">TetR family transcriptional regulator</fullName>
    </submittedName>
</protein>
<name>A0A3N9TGG2_9VIBR</name>
<dbReference type="GO" id="GO:0003677">
    <property type="term" value="F:DNA binding"/>
    <property type="evidence" value="ECO:0007669"/>
    <property type="project" value="UniProtKB-UniRule"/>
</dbReference>
<evidence type="ECO:0000256" key="1">
    <source>
        <dbReference type="ARBA" id="ARBA00023125"/>
    </source>
</evidence>
<feature type="DNA-binding region" description="H-T-H motif" evidence="2">
    <location>
        <begin position="39"/>
        <end position="58"/>
    </location>
</feature>
<dbReference type="Pfam" id="PF08362">
    <property type="entry name" value="TetR_C_3"/>
    <property type="match status" value="1"/>
</dbReference>
<dbReference type="InterPro" id="IPR009057">
    <property type="entry name" value="Homeodomain-like_sf"/>
</dbReference>
<dbReference type="InterPro" id="IPR050109">
    <property type="entry name" value="HTH-type_TetR-like_transc_reg"/>
</dbReference>
<evidence type="ECO:0000313" key="4">
    <source>
        <dbReference type="EMBL" id="RQW62565.1"/>
    </source>
</evidence>
<dbReference type="PANTHER" id="PTHR30328:SF54">
    <property type="entry name" value="HTH-TYPE TRANSCRIPTIONAL REPRESSOR SCO4008"/>
    <property type="match status" value="1"/>
</dbReference>
<dbReference type="SUPFAM" id="SSF48498">
    <property type="entry name" value="Tetracyclin repressor-like, C-terminal domain"/>
    <property type="match status" value="1"/>
</dbReference>
<dbReference type="InterPro" id="IPR036271">
    <property type="entry name" value="Tet_transcr_reg_TetR-rel_C_sf"/>
</dbReference>
<dbReference type="PROSITE" id="PS50977">
    <property type="entry name" value="HTH_TETR_2"/>
    <property type="match status" value="1"/>
</dbReference>
<dbReference type="Gene3D" id="1.10.357.10">
    <property type="entry name" value="Tetracycline Repressor, domain 2"/>
    <property type="match status" value="1"/>
</dbReference>
<reference evidence="4 5" key="1">
    <citation type="submission" date="2018-11" db="EMBL/GenBank/DDBJ databases">
        <title>Vibrio LJC006 sp. nov., isolated from seawater during the bloom of the enteromorpha.</title>
        <authorList>
            <person name="Liang J."/>
        </authorList>
    </citation>
    <scope>NUCLEOTIDE SEQUENCE [LARGE SCALE GENOMIC DNA]</scope>
    <source>
        <strain evidence="4 5">LJC006</strain>
    </source>
</reference>
<evidence type="ECO:0000313" key="5">
    <source>
        <dbReference type="Proteomes" id="UP000281112"/>
    </source>
</evidence>
<accession>A0A3N9TGG2</accession>
<keyword evidence="1 2" id="KW-0238">DNA-binding</keyword>
<dbReference type="PRINTS" id="PR00455">
    <property type="entry name" value="HTHTETR"/>
</dbReference>
<dbReference type="SUPFAM" id="SSF46689">
    <property type="entry name" value="Homeodomain-like"/>
    <property type="match status" value="1"/>
</dbReference>
<dbReference type="Proteomes" id="UP000281112">
    <property type="component" value="Unassembled WGS sequence"/>
</dbReference>
<proteinExistence type="predicted"/>
<dbReference type="OrthoDB" id="6860332at2"/>
<dbReference type="PANTHER" id="PTHR30328">
    <property type="entry name" value="TRANSCRIPTIONAL REPRESSOR"/>
    <property type="match status" value="1"/>
</dbReference>
<keyword evidence="5" id="KW-1185">Reference proteome</keyword>
<dbReference type="AlphaFoldDB" id="A0A3N9TGG2"/>
<dbReference type="RefSeq" id="WP_124937559.1">
    <property type="nucleotide sequence ID" value="NZ_RJVQ01000005.1"/>
</dbReference>
<dbReference type="Gene3D" id="1.10.10.60">
    <property type="entry name" value="Homeodomain-like"/>
    <property type="match status" value="1"/>
</dbReference>
<dbReference type="InterPro" id="IPR013573">
    <property type="entry name" value="Tscrpt_reg_YcdC_C"/>
</dbReference>
<evidence type="ECO:0000256" key="2">
    <source>
        <dbReference type="PROSITE-ProRule" id="PRU00335"/>
    </source>
</evidence>
<dbReference type="GO" id="GO:0045892">
    <property type="term" value="P:negative regulation of DNA-templated transcription"/>
    <property type="evidence" value="ECO:0007669"/>
    <property type="project" value="InterPro"/>
</dbReference>
<sequence length="210" mass="23931">MEKKNNRKAQPGAIRQRNESRILKAAADEFVKCGYKGTSVQSIADRVDLPKANVLYYFKSKKGLYLAVLEDILNLWNQGFSDEIFALSPAEVLETYIRGKMKYSRTHPKESKIFALELINGAHNVSDAMHLPMVDWTEGKASIIQTWVDQGLIRPIDPLYLLFLIWGTTQFYADCDAEIFMIKGRSLTDDEFEEATQFVIDTVLKGLDLK</sequence>
<feature type="domain" description="HTH tetR-type" evidence="3">
    <location>
        <begin position="16"/>
        <end position="76"/>
    </location>
</feature>
<gene>
    <name evidence="4" type="ORF">EES38_12625</name>
</gene>
<organism evidence="4 5">
    <name type="scientific">Vibrio viridaestus</name>
    <dbReference type="NCBI Taxonomy" id="2487322"/>
    <lineage>
        <taxon>Bacteria</taxon>
        <taxon>Pseudomonadati</taxon>
        <taxon>Pseudomonadota</taxon>
        <taxon>Gammaproteobacteria</taxon>
        <taxon>Vibrionales</taxon>
        <taxon>Vibrionaceae</taxon>
        <taxon>Vibrio</taxon>
    </lineage>
</organism>
<comment type="caution">
    <text evidence="4">The sequence shown here is derived from an EMBL/GenBank/DDBJ whole genome shotgun (WGS) entry which is preliminary data.</text>
</comment>
<evidence type="ECO:0000259" key="3">
    <source>
        <dbReference type="PROSITE" id="PS50977"/>
    </source>
</evidence>
<dbReference type="EMBL" id="RJVQ01000005">
    <property type="protein sequence ID" value="RQW62565.1"/>
    <property type="molecule type" value="Genomic_DNA"/>
</dbReference>
<dbReference type="Pfam" id="PF00440">
    <property type="entry name" value="TetR_N"/>
    <property type="match status" value="1"/>
</dbReference>
<dbReference type="InterPro" id="IPR001647">
    <property type="entry name" value="HTH_TetR"/>
</dbReference>